<dbReference type="EMBL" id="QWDC01000003">
    <property type="protein sequence ID" value="RFZ90594.1"/>
    <property type="molecule type" value="Genomic_DNA"/>
</dbReference>
<evidence type="ECO:0000256" key="1">
    <source>
        <dbReference type="SAM" id="SignalP"/>
    </source>
</evidence>
<gene>
    <name evidence="2" type="ORF">D0C36_16630</name>
</gene>
<dbReference type="Gene3D" id="2.60.120.1390">
    <property type="match status" value="2"/>
</dbReference>
<feature type="signal peptide" evidence="1">
    <location>
        <begin position="1"/>
        <end position="30"/>
    </location>
</feature>
<evidence type="ECO:0000313" key="3">
    <source>
        <dbReference type="Proteomes" id="UP000264217"/>
    </source>
</evidence>
<dbReference type="InterPro" id="IPR021345">
    <property type="entry name" value="DUF2961"/>
</dbReference>
<protein>
    <submittedName>
        <fullName evidence="2">DUF2961 domain-containing protein</fullName>
    </submittedName>
</protein>
<evidence type="ECO:0000313" key="2">
    <source>
        <dbReference type="EMBL" id="RFZ90594.1"/>
    </source>
</evidence>
<dbReference type="AlphaFoldDB" id="A0A372NNU0"/>
<reference evidence="2 3" key="1">
    <citation type="submission" date="2018-08" db="EMBL/GenBank/DDBJ databases">
        <title>Mucilaginibacter sp. MYSH2.</title>
        <authorList>
            <person name="Seo T."/>
        </authorList>
    </citation>
    <scope>NUCLEOTIDE SEQUENCE [LARGE SCALE GENOMIC DNA]</scope>
    <source>
        <strain evidence="2 3">MYSH2</strain>
    </source>
</reference>
<dbReference type="Proteomes" id="UP000264217">
    <property type="component" value="Unassembled WGS sequence"/>
</dbReference>
<comment type="caution">
    <text evidence="2">The sequence shown here is derived from an EMBL/GenBank/DDBJ whole genome shotgun (WGS) entry which is preliminary data.</text>
</comment>
<accession>A0A372NNU0</accession>
<sequence>MLPINKAVMRNIKQLIAAILLVCCIHQASAQHQKRGLAFAQTFADLPYYKTGTQTYQYSSTDPAEDQFKDFGHWLYTQKDSGAVLADIKGPGTIYRIWSTGNIGDTNRIKIYIDGEKVPRINQTFNAFHNKKPLRDKPQVGSGAGDNYLAWWSYMPISFRKSIKIVREGNFRPFYNIGYHTYTTLEGAISWTGKEDYRAMEKMWNNPQDDPKPAAGNISKTQKLDLAGGNSADIFKYNGAGYIASIKIKNYSPDKGLRIKMYWDGRDKPYVDAPLKWFFGSVDNGGDLKALGVGTTDNNGYCYFPMPFWKAARIELVNQTGEVMKDIEVEVQYNTKAYPQAQCGYFCAYANEVDKPGKSYTCLKTEGRGHVIGMAKRMPKGGHACEGDEVYYIDNRKFPDIWGTGEEDYANNAWWKNKYNSYPTHGCVGNDCYYRMHYPDVIAYEQAFDMEFESWENFYIASLVWYYEGAKPSLKQTDELNIGNKVSEQKHLYKIAGQTWQGSTTGAYPGKRIHDITETHTGKSFDKSSIFRVAIDKKNKGVRLRVLTTHTNRQGVRVWVDGKPVTERPWVIVKNNYDAIWIDTDFEIPAAYTKGKSKLNIKLEHLPGYKNWTEYSYKAFSYCD</sequence>
<feature type="chain" id="PRO_5016835791" evidence="1">
    <location>
        <begin position="31"/>
        <end position="624"/>
    </location>
</feature>
<keyword evidence="3" id="KW-1185">Reference proteome</keyword>
<organism evidence="2 3">
    <name type="scientific">Mucilaginibacter conchicola</name>
    <dbReference type="NCBI Taxonomy" id="2303333"/>
    <lineage>
        <taxon>Bacteria</taxon>
        <taxon>Pseudomonadati</taxon>
        <taxon>Bacteroidota</taxon>
        <taxon>Sphingobacteriia</taxon>
        <taxon>Sphingobacteriales</taxon>
        <taxon>Sphingobacteriaceae</taxon>
        <taxon>Mucilaginibacter</taxon>
    </lineage>
</organism>
<keyword evidence="1" id="KW-0732">Signal</keyword>
<dbReference type="Pfam" id="PF11175">
    <property type="entry name" value="DUF2961"/>
    <property type="match status" value="1"/>
</dbReference>
<proteinExistence type="predicted"/>
<name>A0A372NNU0_9SPHI</name>